<evidence type="ECO:0000313" key="3">
    <source>
        <dbReference type="EMBL" id="CAG8973450.1"/>
    </source>
</evidence>
<evidence type="ECO:0000256" key="1">
    <source>
        <dbReference type="SAM" id="Coils"/>
    </source>
</evidence>
<keyword evidence="4" id="KW-1185">Reference proteome</keyword>
<evidence type="ECO:0000256" key="2">
    <source>
        <dbReference type="SAM" id="MobiDB-lite"/>
    </source>
</evidence>
<organism evidence="3 4">
    <name type="scientific">Hymenoscyphus albidus</name>
    <dbReference type="NCBI Taxonomy" id="595503"/>
    <lineage>
        <taxon>Eukaryota</taxon>
        <taxon>Fungi</taxon>
        <taxon>Dikarya</taxon>
        <taxon>Ascomycota</taxon>
        <taxon>Pezizomycotina</taxon>
        <taxon>Leotiomycetes</taxon>
        <taxon>Helotiales</taxon>
        <taxon>Helotiaceae</taxon>
        <taxon>Hymenoscyphus</taxon>
    </lineage>
</organism>
<accession>A0A9N9LHY1</accession>
<dbReference type="AlphaFoldDB" id="A0A9N9LHY1"/>
<sequence>MDSDPSDTESAPSPIIVVYDTCRCNHPHYPGPSPDQKIVVECGSCSGCCTFCAHGALCIQAWSVFKSSQNIVHSAYIFKVPGMEDFQIGCRWRYLSETESQPQRGRELIRNELENLKKRILDEKLAFQKMKETPTFQELFGGRFGYGNNESWITVDMADRHSLRDLRRDLRATVPGKKMQVILEDLLEKTNQLEKTLLPREAIISLTSEPDLGPDTLSSRPESLFRTPSDRQSQVHHQESMSVPEPQFKIAKSKQKPRTRLQRSRMQENLSGGVGGSRST</sequence>
<keyword evidence="1" id="KW-0175">Coiled coil</keyword>
<feature type="region of interest" description="Disordered" evidence="2">
    <location>
        <begin position="208"/>
        <end position="280"/>
    </location>
</feature>
<dbReference type="EMBL" id="CAJVRM010000069">
    <property type="protein sequence ID" value="CAG8973450.1"/>
    <property type="molecule type" value="Genomic_DNA"/>
</dbReference>
<reference evidence="3" key="1">
    <citation type="submission" date="2021-07" db="EMBL/GenBank/DDBJ databases">
        <authorList>
            <person name="Durling M."/>
        </authorList>
    </citation>
    <scope>NUCLEOTIDE SEQUENCE</scope>
</reference>
<feature type="coiled-coil region" evidence="1">
    <location>
        <begin position="106"/>
        <end position="133"/>
    </location>
</feature>
<evidence type="ECO:0000313" key="4">
    <source>
        <dbReference type="Proteomes" id="UP000701801"/>
    </source>
</evidence>
<dbReference type="OrthoDB" id="10329310at2759"/>
<gene>
    <name evidence="3" type="ORF">HYALB_00006476</name>
</gene>
<dbReference type="Proteomes" id="UP000701801">
    <property type="component" value="Unassembled WGS sequence"/>
</dbReference>
<protein>
    <submittedName>
        <fullName evidence="3">Uncharacterized protein</fullName>
    </submittedName>
</protein>
<proteinExistence type="predicted"/>
<name>A0A9N9LHY1_9HELO</name>
<feature type="compositionally biased region" description="Basic residues" evidence="2">
    <location>
        <begin position="251"/>
        <end position="263"/>
    </location>
</feature>
<comment type="caution">
    <text evidence="3">The sequence shown here is derived from an EMBL/GenBank/DDBJ whole genome shotgun (WGS) entry which is preliminary data.</text>
</comment>